<dbReference type="Proteomes" id="UP000736787">
    <property type="component" value="Unassembled WGS sequence"/>
</dbReference>
<proteinExistence type="predicted"/>
<accession>A0A8T1BTA1</accession>
<comment type="caution">
    <text evidence="1">The sequence shown here is derived from an EMBL/GenBank/DDBJ whole genome shotgun (WGS) entry which is preliminary data.</text>
</comment>
<reference evidence="1" key="1">
    <citation type="submission" date="2018-10" db="EMBL/GenBank/DDBJ databases">
        <title>Effector identification in a new, highly contiguous assembly of the strawberry crown rot pathogen Phytophthora cactorum.</title>
        <authorList>
            <person name="Armitage A.D."/>
            <person name="Nellist C.F."/>
            <person name="Bates H."/>
            <person name="Vickerstaff R.J."/>
            <person name="Harrison R.J."/>
        </authorList>
    </citation>
    <scope>NUCLEOTIDE SEQUENCE</scope>
    <source>
        <strain evidence="1">4040</strain>
    </source>
</reference>
<organism evidence="1 2">
    <name type="scientific">Phytophthora cactorum</name>
    <dbReference type="NCBI Taxonomy" id="29920"/>
    <lineage>
        <taxon>Eukaryota</taxon>
        <taxon>Sar</taxon>
        <taxon>Stramenopiles</taxon>
        <taxon>Oomycota</taxon>
        <taxon>Peronosporomycetes</taxon>
        <taxon>Peronosporales</taxon>
        <taxon>Peronosporaceae</taxon>
        <taxon>Phytophthora</taxon>
    </lineage>
</organism>
<evidence type="ECO:0000313" key="2">
    <source>
        <dbReference type="Proteomes" id="UP000736787"/>
    </source>
</evidence>
<dbReference type="EMBL" id="RCMK01000969">
    <property type="protein sequence ID" value="KAG2906164.1"/>
    <property type="molecule type" value="Genomic_DNA"/>
</dbReference>
<protein>
    <submittedName>
        <fullName evidence="1">Uncharacterized protein</fullName>
    </submittedName>
</protein>
<dbReference type="AlphaFoldDB" id="A0A8T1BTA1"/>
<sequence length="44" mass="4811">MPREATELALVAERVRTPSRDARAEARVSTALTKCSLLPSLITE</sequence>
<gene>
    <name evidence="1" type="ORF">PC117_g20577</name>
</gene>
<name>A0A8T1BTA1_9STRA</name>
<evidence type="ECO:0000313" key="1">
    <source>
        <dbReference type="EMBL" id="KAG2906164.1"/>
    </source>
</evidence>